<dbReference type="GO" id="GO:0005829">
    <property type="term" value="C:cytosol"/>
    <property type="evidence" value="ECO:0007669"/>
    <property type="project" value="TreeGrafter"/>
</dbReference>
<evidence type="ECO:0000256" key="3">
    <source>
        <dbReference type="ARBA" id="ARBA00023163"/>
    </source>
</evidence>
<dbReference type="PROSITE" id="PS50956">
    <property type="entry name" value="HTH_ASNC_2"/>
    <property type="match status" value="1"/>
</dbReference>
<dbReference type="InterPro" id="IPR019888">
    <property type="entry name" value="Tscrpt_reg_AsnC-like"/>
</dbReference>
<dbReference type="Gene3D" id="1.10.10.10">
    <property type="entry name" value="Winged helix-like DNA-binding domain superfamily/Winged helix DNA-binding domain"/>
    <property type="match status" value="1"/>
</dbReference>
<dbReference type="Gene3D" id="3.30.70.920">
    <property type="match status" value="1"/>
</dbReference>
<protein>
    <submittedName>
        <fullName evidence="5">Lrp/AsnC family transcriptional regulator</fullName>
    </submittedName>
</protein>
<evidence type="ECO:0000259" key="4">
    <source>
        <dbReference type="PROSITE" id="PS50956"/>
    </source>
</evidence>
<dbReference type="PANTHER" id="PTHR30154">
    <property type="entry name" value="LEUCINE-RESPONSIVE REGULATORY PROTEIN"/>
    <property type="match status" value="1"/>
</dbReference>
<dbReference type="InterPro" id="IPR019885">
    <property type="entry name" value="Tscrpt_reg_HTH_AsnC-type_CS"/>
</dbReference>
<evidence type="ECO:0000313" key="5">
    <source>
        <dbReference type="EMBL" id="MBI6630305.1"/>
    </source>
</evidence>
<dbReference type="SUPFAM" id="SSF54909">
    <property type="entry name" value="Dimeric alpha+beta barrel"/>
    <property type="match status" value="1"/>
</dbReference>
<sequence length="170" mass="19000">MRRPSARLPGLSVTTPPRLDKYDFAILRILQSDGRMTKTALAQAVNLSPSPCWERLKRLEQSGLIIGYRAQVDIRRIGPVTEVVVEVTLANHRAEDFTRFEAAVQEIPAIRSCWATGGGVDYVMVLSVRDVDAYQRLMDDLLESDFGIARYFGYIVTKPVKSAPPPLPEP</sequence>
<dbReference type="PANTHER" id="PTHR30154:SF34">
    <property type="entry name" value="TRANSCRIPTIONAL REGULATOR AZLB"/>
    <property type="match status" value="1"/>
</dbReference>
<keyword evidence="1" id="KW-0805">Transcription regulation</keyword>
<dbReference type="SUPFAM" id="SSF46785">
    <property type="entry name" value="Winged helix' DNA-binding domain"/>
    <property type="match status" value="1"/>
</dbReference>
<dbReference type="InterPro" id="IPR000485">
    <property type="entry name" value="AsnC-type_HTH_dom"/>
</dbReference>
<dbReference type="InterPro" id="IPR011991">
    <property type="entry name" value="ArsR-like_HTH"/>
</dbReference>
<reference evidence="5" key="1">
    <citation type="submission" date="2020-12" db="EMBL/GenBank/DDBJ databases">
        <title>Pontibaca salina gen. nov., sp. nov., isolated from marine sediment.</title>
        <authorList>
            <person name="Bo J."/>
            <person name="Wang S."/>
            <person name="Song X."/>
            <person name="Du Z."/>
        </authorList>
    </citation>
    <scope>NUCLEOTIDE SEQUENCE</scope>
    <source>
        <strain evidence="5">S1109L</strain>
    </source>
</reference>
<dbReference type="GO" id="GO:0006355">
    <property type="term" value="P:regulation of DNA-templated transcription"/>
    <property type="evidence" value="ECO:0007669"/>
    <property type="project" value="UniProtKB-ARBA"/>
</dbReference>
<dbReference type="InterPro" id="IPR019887">
    <property type="entry name" value="Tscrpt_reg_AsnC/Lrp_C"/>
</dbReference>
<dbReference type="InterPro" id="IPR036388">
    <property type="entry name" value="WH-like_DNA-bd_sf"/>
</dbReference>
<dbReference type="InterPro" id="IPR011008">
    <property type="entry name" value="Dimeric_a/b-barrel"/>
</dbReference>
<dbReference type="SMART" id="SM00344">
    <property type="entry name" value="HTH_ASNC"/>
    <property type="match status" value="1"/>
</dbReference>
<dbReference type="PRINTS" id="PR00033">
    <property type="entry name" value="HTHASNC"/>
</dbReference>
<keyword evidence="6" id="KW-1185">Reference proteome</keyword>
<evidence type="ECO:0000256" key="1">
    <source>
        <dbReference type="ARBA" id="ARBA00023015"/>
    </source>
</evidence>
<evidence type="ECO:0000313" key="6">
    <source>
        <dbReference type="Proteomes" id="UP000613255"/>
    </source>
</evidence>
<dbReference type="PROSITE" id="PS00519">
    <property type="entry name" value="HTH_ASNC_1"/>
    <property type="match status" value="1"/>
</dbReference>
<dbReference type="Pfam" id="PF13412">
    <property type="entry name" value="HTH_24"/>
    <property type="match status" value="1"/>
</dbReference>
<dbReference type="InterPro" id="IPR036390">
    <property type="entry name" value="WH_DNA-bd_sf"/>
</dbReference>
<accession>A0A934HT82</accession>
<gene>
    <name evidence="5" type="ORF">JAO82_10465</name>
</gene>
<dbReference type="Proteomes" id="UP000613255">
    <property type="component" value="Unassembled WGS sequence"/>
</dbReference>
<dbReference type="Pfam" id="PF01037">
    <property type="entry name" value="AsnC_trans_reg"/>
    <property type="match status" value="1"/>
</dbReference>
<dbReference type="AlphaFoldDB" id="A0A934HT82"/>
<feature type="domain" description="HTH asnC-type" evidence="4">
    <location>
        <begin position="19"/>
        <end position="80"/>
    </location>
</feature>
<keyword evidence="2" id="KW-0238">DNA-binding</keyword>
<dbReference type="GO" id="GO:0043565">
    <property type="term" value="F:sequence-specific DNA binding"/>
    <property type="evidence" value="ECO:0007669"/>
    <property type="project" value="InterPro"/>
</dbReference>
<keyword evidence="3" id="KW-0804">Transcription</keyword>
<dbReference type="EMBL" id="JAEIJD010000008">
    <property type="protein sequence ID" value="MBI6630305.1"/>
    <property type="molecule type" value="Genomic_DNA"/>
</dbReference>
<dbReference type="GO" id="GO:0043200">
    <property type="term" value="P:response to amino acid"/>
    <property type="evidence" value="ECO:0007669"/>
    <property type="project" value="TreeGrafter"/>
</dbReference>
<comment type="caution">
    <text evidence="5">The sequence shown here is derived from an EMBL/GenBank/DDBJ whole genome shotgun (WGS) entry which is preliminary data.</text>
</comment>
<evidence type="ECO:0000256" key="2">
    <source>
        <dbReference type="ARBA" id="ARBA00023125"/>
    </source>
</evidence>
<organism evidence="5 6">
    <name type="scientific">Pontibaca salina</name>
    <dbReference type="NCBI Taxonomy" id="2795731"/>
    <lineage>
        <taxon>Bacteria</taxon>
        <taxon>Pseudomonadati</taxon>
        <taxon>Pseudomonadota</taxon>
        <taxon>Alphaproteobacteria</taxon>
        <taxon>Rhodobacterales</taxon>
        <taxon>Roseobacteraceae</taxon>
        <taxon>Pontibaca</taxon>
    </lineage>
</organism>
<proteinExistence type="predicted"/>
<dbReference type="CDD" id="cd00090">
    <property type="entry name" value="HTH_ARSR"/>
    <property type="match status" value="1"/>
</dbReference>
<name>A0A934HT82_9RHOB</name>